<gene>
    <name evidence="2" type="ORF">NCTC12871_00616</name>
</gene>
<accession>A0A448TT63</accession>
<keyword evidence="1" id="KW-0472">Membrane</keyword>
<proteinExistence type="predicted"/>
<dbReference type="Proteomes" id="UP000279799">
    <property type="component" value="Chromosome"/>
</dbReference>
<keyword evidence="3" id="KW-1185">Reference proteome</keyword>
<evidence type="ECO:0000313" key="2">
    <source>
        <dbReference type="EMBL" id="VEJ09179.1"/>
    </source>
</evidence>
<organism evidence="2 3">
    <name type="scientific">Actinobacillus delphinicola</name>
    <dbReference type="NCBI Taxonomy" id="51161"/>
    <lineage>
        <taxon>Bacteria</taxon>
        <taxon>Pseudomonadati</taxon>
        <taxon>Pseudomonadota</taxon>
        <taxon>Gammaproteobacteria</taxon>
        <taxon>Pasteurellales</taxon>
        <taxon>Pasteurellaceae</taxon>
        <taxon>Actinobacillus</taxon>
    </lineage>
</organism>
<name>A0A448TT63_9PAST</name>
<evidence type="ECO:0000313" key="3">
    <source>
        <dbReference type="Proteomes" id="UP000279799"/>
    </source>
</evidence>
<dbReference type="PIRSF" id="PIRSF004525">
    <property type="entry name" value="Pilin_peptidase-dep_B_prd"/>
    <property type="match status" value="1"/>
</dbReference>
<dbReference type="InterPro" id="IPR016419">
    <property type="entry name" value="Prepilin_Pept-dep_B_prd"/>
</dbReference>
<keyword evidence="1" id="KW-0812">Transmembrane</keyword>
<evidence type="ECO:0000256" key="1">
    <source>
        <dbReference type="SAM" id="Phobius"/>
    </source>
</evidence>
<dbReference type="OrthoDB" id="5296662at2"/>
<dbReference type="RefSeq" id="WP_126598888.1">
    <property type="nucleotide sequence ID" value="NZ_LR134510.1"/>
</dbReference>
<dbReference type="EMBL" id="LR134510">
    <property type="protein sequence ID" value="VEJ09179.1"/>
    <property type="molecule type" value="Genomic_DNA"/>
</dbReference>
<feature type="transmembrane region" description="Helical" evidence="1">
    <location>
        <begin position="7"/>
        <end position="30"/>
    </location>
</feature>
<protein>
    <submittedName>
        <fullName evidence="2">Type II secretory pathway, component PulJ</fullName>
    </submittedName>
</protein>
<reference evidence="2 3" key="1">
    <citation type="submission" date="2018-12" db="EMBL/GenBank/DDBJ databases">
        <authorList>
            <consortium name="Pathogen Informatics"/>
        </authorList>
    </citation>
    <scope>NUCLEOTIDE SEQUENCE [LARGE SCALE GENOMIC DNA]</scope>
    <source>
        <strain evidence="2 3">NCTC12871</strain>
    </source>
</reference>
<keyword evidence="1" id="KW-1133">Transmembrane helix</keyword>
<dbReference type="KEGG" id="adp:NCTC12871_00616"/>
<sequence length="253" mass="29446">MLYRGQTLLSLMVAMALSIILLFVLIEFFIQIQYQNTQQFSYLYLQKTLESRLDQMVRDIRRAGFQAPNDHVIASNFSYFQQANIWKVLRINSGLGETEQSCILFFYDLDQSGCLGGKNNRGNADDKKTYCIRNGHNAMGNIENELFGYRLYQGMLQTRSLQKKDVDSYCDEKTCRSYMSEDQCNQGKWENLFDKNAIRILSLHFQPMADNRAVLVQLTGQLIHKPNIQYQTQAVIPLINLWKDEHATTPRFH</sequence>
<dbReference type="AlphaFoldDB" id="A0A448TT63"/>